<evidence type="ECO:0000313" key="3">
    <source>
        <dbReference type="EMBL" id="OGI81374.1"/>
    </source>
</evidence>
<evidence type="ECO:0000256" key="2">
    <source>
        <dbReference type="SAM" id="Phobius"/>
    </source>
</evidence>
<name>A0A1F6WHQ2_9BACT</name>
<comment type="caution">
    <text evidence="3">The sequence shown here is derived from an EMBL/GenBank/DDBJ whole genome shotgun (WGS) entry which is preliminary data.</text>
</comment>
<feature type="region of interest" description="Disordered" evidence="1">
    <location>
        <begin position="1"/>
        <end position="21"/>
    </location>
</feature>
<keyword evidence="2" id="KW-1133">Transmembrane helix</keyword>
<sequence length="287" mass="31932">MDKEQKTGMDGEGESRPIGLRTFSSDVAEAVKREQGSIIKVAVNEYERRQHEQENVSPTSKKNILFLTVGIIFLAGAAGLLFYTLLSRPKDNLPAPAPAKSSIIYADFHTGLVIDRLTGSRLAERLRNQIALSGKSGTIEDIYLTENGGLVETERFLALLGAHTPPNLTRSLTNEFMVGSYKTTDSGHAFIVLQTRDFANTFAGMLDWEGRLWEDFYKIFGTETPGQVTDLARSDFEDLLIKNKNARALKRADKTIAILYIFLDEKNLLIADNVETVTEVLARGMLR</sequence>
<feature type="compositionally biased region" description="Basic and acidic residues" evidence="1">
    <location>
        <begin position="1"/>
        <end position="15"/>
    </location>
</feature>
<protein>
    <submittedName>
        <fullName evidence="3">Uncharacterized protein</fullName>
    </submittedName>
</protein>
<keyword evidence="2" id="KW-0472">Membrane</keyword>
<reference evidence="3 4" key="1">
    <citation type="journal article" date="2016" name="Nat. Commun.">
        <title>Thousands of microbial genomes shed light on interconnected biogeochemical processes in an aquifer system.</title>
        <authorList>
            <person name="Anantharaman K."/>
            <person name="Brown C.T."/>
            <person name="Hug L.A."/>
            <person name="Sharon I."/>
            <person name="Castelle C.J."/>
            <person name="Probst A.J."/>
            <person name="Thomas B.C."/>
            <person name="Singh A."/>
            <person name="Wilkins M.J."/>
            <person name="Karaoz U."/>
            <person name="Brodie E.L."/>
            <person name="Williams K.H."/>
            <person name="Hubbard S.S."/>
            <person name="Banfield J.F."/>
        </authorList>
    </citation>
    <scope>NUCLEOTIDE SEQUENCE [LARGE SCALE GENOMIC DNA]</scope>
</reference>
<organism evidence="3 4">
    <name type="scientific">Candidatus Nomurabacteria bacterium RIFCSPHIGHO2_02_FULL_42_24</name>
    <dbReference type="NCBI Taxonomy" id="1801757"/>
    <lineage>
        <taxon>Bacteria</taxon>
        <taxon>Candidatus Nomuraibacteriota</taxon>
    </lineage>
</organism>
<gene>
    <name evidence="3" type="ORF">A3B93_00200</name>
</gene>
<keyword evidence="2" id="KW-0812">Transmembrane</keyword>
<evidence type="ECO:0000313" key="4">
    <source>
        <dbReference type="Proteomes" id="UP000179880"/>
    </source>
</evidence>
<dbReference type="Proteomes" id="UP000179880">
    <property type="component" value="Unassembled WGS sequence"/>
</dbReference>
<dbReference type="EMBL" id="MFUH01000031">
    <property type="protein sequence ID" value="OGI81374.1"/>
    <property type="molecule type" value="Genomic_DNA"/>
</dbReference>
<proteinExistence type="predicted"/>
<accession>A0A1F6WHQ2</accession>
<evidence type="ECO:0000256" key="1">
    <source>
        <dbReference type="SAM" id="MobiDB-lite"/>
    </source>
</evidence>
<feature type="transmembrane region" description="Helical" evidence="2">
    <location>
        <begin position="64"/>
        <end position="86"/>
    </location>
</feature>
<dbReference type="AlphaFoldDB" id="A0A1F6WHQ2"/>